<comment type="caution">
    <text evidence="5">The sequence shown here is derived from an EMBL/GenBank/DDBJ whole genome shotgun (WGS) entry which is preliminary data.</text>
</comment>
<keyword evidence="6" id="KW-1185">Reference proteome</keyword>
<comment type="similarity">
    <text evidence="2">Belongs to the bacterial solute-binding protein 2 family.</text>
</comment>
<proteinExistence type="inferred from homology"/>
<feature type="domain" description="Periplasmic binding protein" evidence="4">
    <location>
        <begin position="37"/>
        <end position="292"/>
    </location>
</feature>
<dbReference type="InterPro" id="IPR050555">
    <property type="entry name" value="Bact_Solute-Bind_Prot2"/>
</dbReference>
<feature type="signal peptide" evidence="3">
    <location>
        <begin position="1"/>
        <end position="26"/>
    </location>
</feature>
<dbReference type="EMBL" id="JAUSVX010000001">
    <property type="protein sequence ID" value="MDQ0468125.1"/>
    <property type="molecule type" value="Genomic_DNA"/>
</dbReference>
<feature type="chain" id="PRO_5047532688" evidence="3">
    <location>
        <begin position="27"/>
        <end position="337"/>
    </location>
</feature>
<sequence length="337" mass="35749">MRLRNKSLGIAALALATSLIGLNASAAETCATGPVTVGFISKLDTDPYFEVSKQGAEEAQAEIGGKVLQQSPGQQTAEAQIAFINSFVSQKVDVIAISSNDLNALAPALKRAAHQGIKVVTYDSDVVAPARGVFFNQAKSDSVAEMLLQSMGDLTDHEGEFAVLQGTPTNANQNSWVDFMKAQLKDNPKFSKMKLVQVVYGQGSEQIAQQQILALTQNYPNLKGISVPDGIGMPAAARALEQAGLLGKIKLTGLAPASLLKKYIQGGAVQDVWWNVKDLGYLTYYGAQAYAQCKITGKTGETFKAGRLGDYTIGEAGEVVLGPAQIVTSANLDVFKF</sequence>
<dbReference type="InterPro" id="IPR025997">
    <property type="entry name" value="SBP_2_dom"/>
</dbReference>
<dbReference type="Pfam" id="PF13407">
    <property type="entry name" value="Peripla_BP_4"/>
    <property type="match status" value="1"/>
</dbReference>
<dbReference type="PANTHER" id="PTHR30036">
    <property type="entry name" value="D-XYLOSE-BINDING PERIPLASMIC PROTEIN"/>
    <property type="match status" value="1"/>
</dbReference>
<reference evidence="5 6" key="1">
    <citation type="submission" date="2023-07" db="EMBL/GenBank/DDBJ databases">
        <title>Genomic Encyclopedia of Type Strains, Phase IV (KMG-IV): sequencing the most valuable type-strain genomes for metagenomic binning, comparative biology and taxonomic classification.</title>
        <authorList>
            <person name="Goeker M."/>
        </authorList>
    </citation>
    <scope>NUCLEOTIDE SEQUENCE [LARGE SCALE GENOMIC DNA]</scope>
    <source>
        <strain evidence="5 6">DSM 19619</strain>
    </source>
</reference>
<dbReference type="SUPFAM" id="SSF53822">
    <property type="entry name" value="Periplasmic binding protein-like I"/>
    <property type="match status" value="1"/>
</dbReference>
<evidence type="ECO:0000256" key="2">
    <source>
        <dbReference type="ARBA" id="ARBA00007639"/>
    </source>
</evidence>
<name>A0ABU0J1J9_9HYPH</name>
<dbReference type="Proteomes" id="UP001242480">
    <property type="component" value="Unassembled WGS sequence"/>
</dbReference>
<dbReference type="CDD" id="cd20000">
    <property type="entry name" value="PBP1_ABC_rhamnose"/>
    <property type="match status" value="1"/>
</dbReference>
<comment type="subcellular location">
    <subcellularLocation>
        <location evidence="1">Periplasm</location>
    </subcellularLocation>
</comment>
<accession>A0ABU0J1J9</accession>
<gene>
    <name evidence="5" type="ORF">QO011_001120</name>
</gene>
<dbReference type="PANTHER" id="PTHR30036:SF8">
    <property type="entry name" value="ABC-TYPE SUGAR TRANSPORT SYSTEM PERIPLASMIC COMPONENT-LIKE PROTEIN"/>
    <property type="match status" value="1"/>
</dbReference>
<organism evidence="5 6">
    <name type="scientific">Labrys wisconsinensis</name>
    <dbReference type="NCBI Taxonomy" id="425677"/>
    <lineage>
        <taxon>Bacteria</taxon>
        <taxon>Pseudomonadati</taxon>
        <taxon>Pseudomonadota</taxon>
        <taxon>Alphaproteobacteria</taxon>
        <taxon>Hyphomicrobiales</taxon>
        <taxon>Xanthobacteraceae</taxon>
        <taxon>Labrys</taxon>
    </lineage>
</organism>
<dbReference type="InterPro" id="IPR028082">
    <property type="entry name" value="Peripla_BP_I"/>
</dbReference>
<protein>
    <submittedName>
        <fullName evidence="5">Rhamnose transport system substrate-binding protein</fullName>
    </submittedName>
</protein>
<evidence type="ECO:0000256" key="3">
    <source>
        <dbReference type="SAM" id="SignalP"/>
    </source>
</evidence>
<evidence type="ECO:0000256" key="1">
    <source>
        <dbReference type="ARBA" id="ARBA00004418"/>
    </source>
</evidence>
<keyword evidence="3" id="KW-0732">Signal</keyword>
<dbReference type="Gene3D" id="3.40.50.2300">
    <property type="match status" value="2"/>
</dbReference>
<evidence type="ECO:0000259" key="4">
    <source>
        <dbReference type="Pfam" id="PF13407"/>
    </source>
</evidence>
<evidence type="ECO:0000313" key="6">
    <source>
        <dbReference type="Proteomes" id="UP001242480"/>
    </source>
</evidence>
<dbReference type="RefSeq" id="WP_307268762.1">
    <property type="nucleotide sequence ID" value="NZ_JAUSVX010000001.1"/>
</dbReference>
<evidence type="ECO:0000313" key="5">
    <source>
        <dbReference type="EMBL" id="MDQ0468125.1"/>
    </source>
</evidence>